<dbReference type="InterPro" id="IPR032675">
    <property type="entry name" value="LRR_dom_sf"/>
</dbReference>
<proteinExistence type="predicted"/>
<dbReference type="SMART" id="SM00369">
    <property type="entry name" value="LRR_TYP"/>
    <property type="match status" value="7"/>
</dbReference>
<keyword evidence="2" id="KW-0677">Repeat</keyword>
<feature type="region of interest" description="Disordered" evidence="3">
    <location>
        <begin position="201"/>
        <end position="255"/>
    </location>
</feature>
<protein>
    <recommendedName>
        <fullName evidence="5">Protein phosphatase 1 regulatory subunit 7</fullName>
    </recommendedName>
</protein>
<feature type="compositionally biased region" description="Polar residues" evidence="3">
    <location>
        <begin position="163"/>
        <end position="183"/>
    </location>
</feature>
<dbReference type="InterPro" id="IPR050576">
    <property type="entry name" value="Cilia_flagella_integrity"/>
</dbReference>
<dbReference type="VEuPathDB" id="FungiDB:H310_06501"/>
<evidence type="ECO:0000313" key="4">
    <source>
        <dbReference type="EMBL" id="ETW01975.1"/>
    </source>
</evidence>
<dbReference type="PANTHER" id="PTHR45973:SF8">
    <property type="entry name" value="LEUCINE-RICH REPEAT-CONTAINING PROTEIN 49"/>
    <property type="match status" value="1"/>
</dbReference>
<evidence type="ECO:0000256" key="2">
    <source>
        <dbReference type="ARBA" id="ARBA00022737"/>
    </source>
</evidence>
<feature type="region of interest" description="Disordered" evidence="3">
    <location>
        <begin position="122"/>
        <end position="183"/>
    </location>
</feature>
<gene>
    <name evidence="4" type="ORF">H310_06501</name>
</gene>
<dbReference type="PROSITE" id="PS51450">
    <property type="entry name" value="LRR"/>
    <property type="match status" value="6"/>
</dbReference>
<dbReference type="InterPro" id="IPR001611">
    <property type="entry name" value="Leu-rich_rpt"/>
</dbReference>
<dbReference type="Gene3D" id="3.80.10.10">
    <property type="entry name" value="Ribonuclease Inhibitor"/>
    <property type="match status" value="3"/>
</dbReference>
<dbReference type="Pfam" id="PF14580">
    <property type="entry name" value="LRR_9"/>
    <property type="match status" value="1"/>
</dbReference>
<evidence type="ECO:0000256" key="1">
    <source>
        <dbReference type="ARBA" id="ARBA00022614"/>
    </source>
</evidence>
<feature type="compositionally biased region" description="Polar residues" evidence="3">
    <location>
        <begin position="134"/>
        <end position="152"/>
    </location>
</feature>
<dbReference type="RefSeq" id="XP_008869823.1">
    <property type="nucleotide sequence ID" value="XM_008871601.1"/>
</dbReference>
<feature type="region of interest" description="Disordered" evidence="3">
    <location>
        <begin position="273"/>
        <end position="320"/>
    </location>
</feature>
<organism evidence="4">
    <name type="scientific">Aphanomyces invadans</name>
    <dbReference type="NCBI Taxonomy" id="157072"/>
    <lineage>
        <taxon>Eukaryota</taxon>
        <taxon>Sar</taxon>
        <taxon>Stramenopiles</taxon>
        <taxon>Oomycota</taxon>
        <taxon>Saprolegniomycetes</taxon>
        <taxon>Saprolegniales</taxon>
        <taxon>Verrucalvaceae</taxon>
        <taxon>Aphanomyces</taxon>
    </lineage>
</organism>
<dbReference type="EMBL" id="KI913962">
    <property type="protein sequence ID" value="ETW01975.1"/>
    <property type="molecule type" value="Genomic_DNA"/>
</dbReference>
<sequence length="930" mass="102208">MAQVEVKIALWLKGHGKSLLSTPYLRGKIAAIMQTSSTSVPSPATATAAAALSTLNVPNAKAIGLFNKISGGRKPGTSTLGVPINTPTVTQGGSGIAVVRPNERTTTALADNHFPDFFQSVKHTKPQKKKHASHTTTTRGPNTVRWTGNNDAQPQQPPTGPPNTSRHQPTAASIGSTTRRQTTIVDKSKVALKLDTWKDVKNSSSADQAKLIQQGGRSMAVPERPSTAGGTQQTMSSGPAPNNSASSSDPKPTTIKGYVRATHDRVTVHAELSANPNDAKRLHPSSSTPHPAKQQHSFSLHDSRAPPADTSNTASKPEPAMSIVHTVDPATKATNRRASVDKDVDTSDVCFGETPDIPGVPVVYRNERAKAANPERLNLDRRALKVVPLLEGEHILRLLNLQNNSITAIDNLHGLPNLIFLDLYNNKIEKIDNLHVVPNLRVLMLGKNKLKTIENLACLAKLDVLDLHSNEIDKIECLDQLNELRVLNLAGNRITVLENISSLTLLTELNLRRNFIDVISPTSLGRLPTLQRLFLSNNKLPSKDSLQPLFQLVALTELRLDGNKFNEVESPDYRPLMIQNFVSLRNLDLKAVTEDERREAFSLSQKANEKRREQQREENQEAQRVRAITAVRKKWEEKFDMDVVAVAPEFDDPWANHPADKHVNMKRLLAATAAMNVGQIQIGFSEVEVSDESRTLFVYGDALEALESTKIHNIVTAIVFKYIPFDAIAQAVTSSPQTSTSNLNNSGVGAGGGLYLQSFTALKHVHFAYNQLTSLDQLHWLAGLGSRAEEVTISHNPVCHMRLLRPFVSHVLKNVQVLNGQPLSLENQLMGEHFFDAGLATSAFTTATSRKGPPPPLAPQPQAQMARQGSIADRTTNALINRYLTEATRVDAQLKYMNDKWHAMVYDIIKETLEEVDDMDKYMSKCLDRL</sequence>
<dbReference type="PANTHER" id="PTHR45973">
    <property type="entry name" value="PROTEIN PHOSPHATASE 1 REGULATORY SUBUNIT SDS22-RELATED"/>
    <property type="match status" value="1"/>
</dbReference>
<dbReference type="STRING" id="157072.A0A024U700"/>
<dbReference type="InterPro" id="IPR003591">
    <property type="entry name" value="Leu-rich_rpt_typical-subtyp"/>
</dbReference>
<dbReference type="InterPro" id="IPR025875">
    <property type="entry name" value="Leu-rich_rpt_4"/>
</dbReference>
<dbReference type="GeneID" id="20083551"/>
<keyword evidence="1" id="KW-0433">Leucine-rich repeat</keyword>
<name>A0A024U700_9STRA</name>
<dbReference type="Pfam" id="PF12799">
    <property type="entry name" value="LRR_4"/>
    <property type="match status" value="1"/>
</dbReference>
<feature type="region of interest" description="Disordered" evidence="3">
    <location>
        <begin position="600"/>
        <end position="622"/>
    </location>
</feature>
<accession>A0A024U700</accession>
<reference evidence="4" key="1">
    <citation type="submission" date="2013-12" db="EMBL/GenBank/DDBJ databases">
        <title>The Genome Sequence of Aphanomyces invadans NJM9701.</title>
        <authorList>
            <consortium name="The Broad Institute Genomics Platform"/>
            <person name="Russ C."/>
            <person name="Tyler B."/>
            <person name="van West P."/>
            <person name="Dieguez-Uribeondo J."/>
            <person name="Young S.K."/>
            <person name="Zeng Q."/>
            <person name="Gargeya S."/>
            <person name="Fitzgerald M."/>
            <person name="Abouelleil A."/>
            <person name="Alvarado L."/>
            <person name="Chapman S.B."/>
            <person name="Gainer-Dewar J."/>
            <person name="Goldberg J."/>
            <person name="Griggs A."/>
            <person name="Gujja S."/>
            <person name="Hansen M."/>
            <person name="Howarth C."/>
            <person name="Imamovic A."/>
            <person name="Ireland A."/>
            <person name="Larimer J."/>
            <person name="McCowan C."/>
            <person name="Murphy C."/>
            <person name="Pearson M."/>
            <person name="Poon T.W."/>
            <person name="Priest M."/>
            <person name="Roberts A."/>
            <person name="Saif S."/>
            <person name="Shea T."/>
            <person name="Sykes S."/>
            <person name="Wortman J."/>
            <person name="Nusbaum C."/>
            <person name="Birren B."/>
        </authorList>
    </citation>
    <scope>NUCLEOTIDE SEQUENCE [LARGE SCALE GENOMIC DNA]</scope>
    <source>
        <strain evidence="4">NJM9701</strain>
    </source>
</reference>
<dbReference type="SUPFAM" id="SSF52058">
    <property type="entry name" value="L domain-like"/>
    <property type="match status" value="1"/>
</dbReference>
<feature type="compositionally biased region" description="Polar residues" evidence="3">
    <location>
        <begin position="284"/>
        <end position="298"/>
    </location>
</feature>
<evidence type="ECO:0008006" key="5">
    <source>
        <dbReference type="Google" id="ProtNLM"/>
    </source>
</evidence>
<feature type="compositionally biased region" description="Basic and acidic residues" evidence="3">
    <location>
        <begin position="607"/>
        <end position="622"/>
    </location>
</feature>
<feature type="compositionally biased region" description="Basic residues" evidence="3">
    <location>
        <begin position="122"/>
        <end position="133"/>
    </location>
</feature>
<dbReference type="OrthoDB" id="1939344at2759"/>
<dbReference type="eggNOG" id="KOG0531">
    <property type="taxonomic scope" value="Eukaryota"/>
</dbReference>
<dbReference type="SMART" id="SM00365">
    <property type="entry name" value="LRR_SD22"/>
    <property type="match status" value="6"/>
</dbReference>
<evidence type="ECO:0000256" key="3">
    <source>
        <dbReference type="SAM" id="MobiDB-lite"/>
    </source>
</evidence>
<feature type="compositionally biased region" description="Low complexity" evidence="3">
    <location>
        <begin position="236"/>
        <end position="248"/>
    </location>
</feature>
<dbReference type="AlphaFoldDB" id="A0A024U700"/>